<evidence type="ECO:0000313" key="1">
    <source>
        <dbReference type="EMBL" id="SQI42744.1"/>
    </source>
</evidence>
<gene>
    <name evidence="1" type="ORF">NCTC12151_02697</name>
</gene>
<proteinExistence type="predicted"/>
<dbReference type="RefSeq" id="WP_111741101.1">
    <property type="nucleotide sequence ID" value="NZ_LR698987.1"/>
</dbReference>
<dbReference type="Proteomes" id="UP000249005">
    <property type="component" value="Chromosome 1"/>
</dbReference>
<reference evidence="1 2" key="1">
    <citation type="submission" date="2018-06" db="EMBL/GenBank/DDBJ databases">
        <authorList>
            <consortium name="Pathogen Informatics"/>
            <person name="Doyle S."/>
        </authorList>
    </citation>
    <scope>NUCLEOTIDE SEQUENCE [LARGE SCALE GENOMIC DNA]</scope>
    <source>
        <strain evidence="1 2">NCTC12151</strain>
    </source>
</reference>
<dbReference type="AlphaFoldDB" id="A0A2X4Y201"/>
<organism evidence="1 2">
    <name type="scientific">Leminorella richardii</name>
    <dbReference type="NCBI Taxonomy" id="158841"/>
    <lineage>
        <taxon>Bacteria</taxon>
        <taxon>Pseudomonadati</taxon>
        <taxon>Pseudomonadota</taxon>
        <taxon>Gammaproteobacteria</taxon>
        <taxon>Enterobacterales</taxon>
        <taxon>Budviciaceae</taxon>
        <taxon>Leminorella</taxon>
    </lineage>
</organism>
<protein>
    <submittedName>
        <fullName evidence="1">Uncharacterized protein</fullName>
    </submittedName>
</protein>
<sequence length="108" mass="12157">MQTALCNTVKVINSGRTRISNLSDNVQEIVFHVHGPDGKSIDIQQLDFNRAINEMTSELVATGSSTISCHFDISEGWLIVDYQTNQALDKDEQLRVKNIVSRCCNIFR</sequence>
<accession>A0A2X4Y201</accession>
<keyword evidence="2" id="KW-1185">Reference proteome</keyword>
<dbReference type="KEGG" id="lri:NCTC12151_02697"/>
<name>A0A2X4Y201_9GAMM</name>
<dbReference type="EMBL" id="LS483470">
    <property type="protein sequence ID" value="SQI42744.1"/>
    <property type="molecule type" value="Genomic_DNA"/>
</dbReference>
<evidence type="ECO:0000313" key="2">
    <source>
        <dbReference type="Proteomes" id="UP000249005"/>
    </source>
</evidence>